<organism evidence="4 5">
    <name type="scientific">Mortierella hygrophila</name>
    <dbReference type="NCBI Taxonomy" id="979708"/>
    <lineage>
        <taxon>Eukaryota</taxon>
        <taxon>Fungi</taxon>
        <taxon>Fungi incertae sedis</taxon>
        <taxon>Mucoromycota</taxon>
        <taxon>Mortierellomycotina</taxon>
        <taxon>Mortierellomycetes</taxon>
        <taxon>Mortierellales</taxon>
        <taxon>Mortierellaceae</taxon>
        <taxon>Mortierella</taxon>
    </lineage>
</organism>
<dbReference type="InterPro" id="IPR013763">
    <property type="entry name" value="Cyclin-like_dom"/>
</dbReference>
<feature type="domain" description="Rhodanese" evidence="3">
    <location>
        <begin position="271"/>
        <end position="364"/>
    </location>
</feature>
<dbReference type="PROSITE" id="PS50206">
    <property type="entry name" value="RHODANESE_3"/>
    <property type="match status" value="1"/>
</dbReference>
<name>A0A9P6K609_9FUNG</name>
<dbReference type="SMART" id="SM00385">
    <property type="entry name" value="CYCLIN"/>
    <property type="match status" value="2"/>
</dbReference>
<feature type="region of interest" description="Disordered" evidence="2">
    <location>
        <begin position="70"/>
        <end position="96"/>
    </location>
</feature>
<dbReference type="SUPFAM" id="SSF47954">
    <property type="entry name" value="Cyclin-like"/>
    <property type="match status" value="2"/>
</dbReference>
<accession>A0A9P6K609</accession>
<comment type="similarity">
    <text evidence="1">Belongs to the cyclin family.</text>
</comment>
<protein>
    <recommendedName>
        <fullName evidence="3">Rhodanese domain-containing protein</fullName>
    </recommendedName>
</protein>
<evidence type="ECO:0000259" key="3">
    <source>
        <dbReference type="PROSITE" id="PS50206"/>
    </source>
</evidence>
<keyword evidence="5" id="KW-1185">Reference proteome</keyword>
<dbReference type="Pfam" id="PF00581">
    <property type="entry name" value="Rhodanese"/>
    <property type="match status" value="1"/>
</dbReference>
<dbReference type="SUPFAM" id="SSF52821">
    <property type="entry name" value="Rhodanese/Cell cycle control phosphatase"/>
    <property type="match status" value="1"/>
</dbReference>
<evidence type="ECO:0000313" key="5">
    <source>
        <dbReference type="Proteomes" id="UP000723463"/>
    </source>
</evidence>
<reference evidence="4" key="1">
    <citation type="journal article" date="2020" name="Fungal Divers.">
        <title>Resolving the Mortierellaceae phylogeny through synthesis of multi-gene phylogenetics and phylogenomics.</title>
        <authorList>
            <person name="Vandepol N."/>
            <person name="Liber J."/>
            <person name="Desiro A."/>
            <person name="Na H."/>
            <person name="Kennedy M."/>
            <person name="Barry K."/>
            <person name="Grigoriev I.V."/>
            <person name="Miller A.N."/>
            <person name="O'Donnell K."/>
            <person name="Stajich J.E."/>
            <person name="Bonito G."/>
        </authorList>
    </citation>
    <scope>NUCLEOTIDE SEQUENCE</scope>
    <source>
        <strain evidence="4">NRRL 2591</strain>
    </source>
</reference>
<dbReference type="AlphaFoldDB" id="A0A9P6K609"/>
<dbReference type="Proteomes" id="UP000723463">
    <property type="component" value="Unassembled WGS sequence"/>
</dbReference>
<dbReference type="EMBL" id="JAAAXW010000040">
    <property type="protein sequence ID" value="KAF9547600.1"/>
    <property type="molecule type" value="Genomic_DNA"/>
</dbReference>
<proteinExistence type="inferred from homology"/>
<dbReference type="InterPro" id="IPR006671">
    <property type="entry name" value="Cyclin_N"/>
</dbReference>
<dbReference type="InterPro" id="IPR036873">
    <property type="entry name" value="Rhodanese-like_dom_sf"/>
</dbReference>
<sequence>MTDPQFKTAKNKAQNELLRQRQTGDGNWSCCDLTCDKAPIMFRHIAASHSDIVQALTSVQLANTLQLRASTSTAQDHRDQGQSHGQDEDAEFRSRRAEKYGSDPINLTCQCDPALGTVILFYAYLPISDPLAIARLHKAWFTDLELCGKVKLATEGINATLSGLSTSVTEYIDLLTALPEFESLNLSRPVTINSQHNNNTEIDATLKRKRFNFFKPTEGCRHVFGEEASIKVVEEICPLGAPELSVYHDPKNKQGKLPPKEFHAKLKESEGRDDYVVLDVRNYYESSIGRFPGAITPPIRKFSSFKDYVDRNRELLAGKTILSYCTGGIRCEKATSYMRQSLESGKSDDVKVLMLDGGIHNYLEWIKQERTIKENPQQESLWLAIYSTLSTMTSTADSQWYYQKEEFYGTPSQISGLSFPVEKESRHKGIAFIMMVGMHLKLPQLTMATAALFFQRFYMRRSFKDYKYYDVAATCIYLASKTEESTRKFKDIVIACAQKAAKKDSPIDDSSKEFRVWKDTIIYTEELLLETLCFDLSVEHPYHFLLNMFSHYQKDSQRGRKLKQVAWAFVNDSLRTTLCLTKSPKIVALAALYVAGKYLDENLMDSFGEFWRESYEPHEREIHEAAGEIMDSYLMTSNRNGRSLDKIPPGSKPGSEYQENGTPSYGGYLNSPAKLATPVYGMDPDRPANGDRSMAP</sequence>
<dbReference type="InterPro" id="IPR036915">
    <property type="entry name" value="Cyclin-like_sf"/>
</dbReference>
<comment type="caution">
    <text evidence="4">The sequence shown here is derived from an EMBL/GenBank/DDBJ whole genome shotgun (WGS) entry which is preliminary data.</text>
</comment>
<feature type="region of interest" description="Disordered" evidence="2">
    <location>
        <begin position="640"/>
        <end position="696"/>
    </location>
</feature>
<dbReference type="InterPro" id="IPR001763">
    <property type="entry name" value="Rhodanese-like_dom"/>
</dbReference>
<evidence type="ECO:0000256" key="1">
    <source>
        <dbReference type="RuleBase" id="RU000383"/>
    </source>
</evidence>
<dbReference type="PANTHER" id="PTHR43268:SF6">
    <property type="entry name" value="THIOSULFATE SULFURTRANSFERASE_RHODANESE-LIKE DOMAIN-CONTAINING PROTEIN 2"/>
    <property type="match status" value="1"/>
</dbReference>
<gene>
    <name evidence="4" type="ORF">EC957_008256</name>
</gene>
<dbReference type="Gene3D" id="3.30.70.100">
    <property type="match status" value="1"/>
</dbReference>
<dbReference type="InterPro" id="IPR040503">
    <property type="entry name" value="TRHO_N"/>
</dbReference>
<dbReference type="Gene3D" id="1.10.472.10">
    <property type="entry name" value="Cyclin-like"/>
    <property type="match status" value="2"/>
</dbReference>
<feature type="compositionally biased region" description="Basic and acidic residues" evidence="2">
    <location>
        <begin position="75"/>
        <end position="96"/>
    </location>
</feature>
<dbReference type="Gene3D" id="3.40.250.10">
    <property type="entry name" value="Rhodanese-like domain"/>
    <property type="match status" value="1"/>
</dbReference>
<dbReference type="InterPro" id="IPR020936">
    <property type="entry name" value="TrhO"/>
</dbReference>
<evidence type="ECO:0000313" key="4">
    <source>
        <dbReference type="EMBL" id="KAF9547600.1"/>
    </source>
</evidence>
<dbReference type="Pfam" id="PF00134">
    <property type="entry name" value="Cyclin_N"/>
    <property type="match status" value="1"/>
</dbReference>
<keyword evidence="1" id="KW-0195">Cyclin</keyword>
<dbReference type="Pfam" id="PF17773">
    <property type="entry name" value="UPF0176_N"/>
    <property type="match status" value="1"/>
</dbReference>
<dbReference type="PANTHER" id="PTHR43268">
    <property type="entry name" value="THIOSULFATE SULFURTRANSFERASE/RHODANESE-LIKE DOMAIN-CONTAINING PROTEIN 2"/>
    <property type="match status" value="1"/>
</dbReference>
<dbReference type="CDD" id="cd20546">
    <property type="entry name" value="CYCLIN_SpCG1C_ScCTK2-like_rpt2"/>
    <property type="match status" value="1"/>
</dbReference>
<dbReference type="SMART" id="SM00450">
    <property type="entry name" value="RHOD"/>
    <property type="match status" value="1"/>
</dbReference>
<evidence type="ECO:0000256" key="2">
    <source>
        <dbReference type="SAM" id="MobiDB-lite"/>
    </source>
</evidence>